<evidence type="ECO:0000313" key="2">
    <source>
        <dbReference type="Proteomes" id="UP000287188"/>
    </source>
</evidence>
<evidence type="ECO:0008006" key="3">
    <source>
        <dbReference type="Google" id="ProtNLM"/>
    </source>
</evidence>
<gene>
    <name evidence="1" type="ORF">KDK_30570</name>
</gene>
<accession>A0A402AJF5</accession>
<proteinExistence type="predicted"/>
<sequence>MPATSSYDYAIIRIVPGVERGECINVGVILFCRTRRFLGARIHLDEARINAFAPHLDLKAVQIQLDHLLLVCSGKEGSGPLGQLSQSERFHWLVSPRSTIIQTSPVHSGLCQQPESALDSLLQKLVL</sequence>
<keyword evidence="2" id="KW-1185">Reference proteome</keyword>
<dbReference type="Pfam" id="PF11236">
    <property type="entry name" value="DUF3037"/>
    <property type="match status" value="1"/>
</dbReference>
<organism evidence="1 2">
    <name type="scientific">Dictyobacter kobayashii</name>
    <dbReference type="NCBI Taxonomy" id="2014872"/>
    <lineage>
        <taxon>Bacteria</taxon>
        <taxon>Bacillati</taxon>
        <taxon>Chloroflexota</taxon>
        <taxon>Ktedonobacteria</taxon>
        <taxon>Ktedonobacterales</taxon>
        <taxon>Dictyobacteraceae</taxon>
        <taxon>Dictyobacter</taxon>
    </lineage>
</organism>
<comment type="caution">
    <text evidence="1">The sequence shown here is derived from an EMBL/GenBank/DDBJ whole genome shotgun (WGS) entry which is preliminary data.</text>
</comment>
<protein>
    <recommendedName>
        <fullName evidence="3">DUF3037 domain-containing protein</fullName>
    </recommendedName>
</protein>
<dbReference type="AlphaFoldDB" id="A0A402AJF5"/>
<dbReference type="InterPro" id="IPR021398">
    <property type="entry name" value="DUF3037"/>
</dbReference>
<dbReference type="Proteomes" id="UP000287188">
    <property type="component" value="Unassembled WGS sequence"/>
</dbReference>
<evidence type="ECO:0000313" key="1">
    <source>
        <dbReference type="EMBL" id="GCE19257.1"/>
    </source>
</evidence>
<dbReference type="EMBL" id="BIFS01000001">
    <property type="protein sequence ID" value="GCE19257.1"/>
    <property type="molecule type" value="Genomic_DNA"/>
</dbReference>
<dbReference type="RefSeq" id="WP_126551133.1">
    <property type="nucleotide sequence ID" value="NZ_BIFS01000001.1"/>
</dbReference>
<dbReference type="OrthoDB" id="9803207at2"/>
<reference evidence="2" key="1">
    <citation type="submission" date="2018-12" db="EMBL/GenBank/DDBJ databases">
        <title>Tengunoibacter tsumagoiensis gen. nov., sp. nov., Dictyobacter kobayashii sp. nov., D. alpinus sp. nov., and D. joshuensis sp. nov. and description of Dictyobacteraceae fam. nov. within the order Ktedonobacterales isolated from Tengu-no-mugimeshi.</title>
        <authorList>
            <person name="Wang C.M."/>
            <person name="Zheng Y."/>
            <person name="Sakai Y."/>
            <person name="Toyoda A."/>
            <person name="Minakuchi Y."/>
            <person name="Abe K."/>
            <person name="Yokota A."/>
            <person name="Yabe S."/>
        </authorList>
    </citation>
    <scope>NUCLEOTIDE SEQUENCE [LARGE SCALE GENOMIC DNA]</scope>
    <source>
        <strain evidence="2">Uno11</strain>
    </source>
</reference>
<name>A0A402AJF5_9CHLR</name>